<proteinExistence type="predicted"/>
<reference evidence="1 2" key="1">
    <citation type="submission" date="2020-07" db="EMBL/GenBank/DDBJ databases">
        <authorList>
            <person name="Feng X."/>
        </authorList>
    </citation>
    <scope>NUCLEOTIDE SEQUENCE [LARGE SCALE GENOMIC DNA]</scope>
    <source>
        <strain evidence="1 2">JCM14086</strain>
    </source>
</reference>
<evidence type="ECO:0000313" key="2">
    <source>
        <dbReference type="Proteomes" id="UP000525652"/>
    </source>
</evidence>
<dbReference type="Proteomes" id="UP000525652">
    <property type="component" value="Unassembled WGS sequence"/>
</dbReference>
<dbReference type="AlphaFoldDB" id="A0A7X1AZ77"/>
<keyword evidence="2" id="KW-1185">Reference proteome</keyword>
<dbReference type="EMBL" id="JACHVA010000101">
    <property type="protein sequence ID" value="MBC2602627.1"/>
    <property type="molecule type" value="Genomic_DNA"/>
</dbReference>
<sequence length="225" mass="25073">MKLALAAFVVWVTPLYSQPSPEYDVDWVAMSLGETLRDVYYQGASGLERLFVPNAGFSAVQKYAGPSPFYLYEMVETLEGPKPEPIGKLNLPPELHELTLFVFEARKGELPYEIYAIPGVPEGIPWFHARLINLTPYSLAGYLDGEAFQLSPGMDDLLEYEGSESGAVSIRIQVASREGESWSPRVNTSVGVRSNTRLTVLFRMDGEKIEMISIRETVSQRALSD</sequence>
<comment type="caution">
    <text evidence="1">The sequence shown here is derived from an EMBL/GenBank/DDBJ whole genome shotgun (WGS) entry which is preliminary data.</text>
</comment>
<accession>A0A7X1AZ77</accession>
<organism evidence="1 2">
    <name type="scientific">Puniceicoccus vermicola</name>
    <dbReference type="NCBI Taxonomy" id="388746"/>
    <lineage>
        <taxon>Bacteria</taxon>
        <taxon>Pseudomonadati</taxon>
        <taxon>Verrucomicrobiota</taxon>
        <taxon>Opitutia</taxon>
        <taxon>Puniceicoccales</taxon>
        <taxon>Puniceicoccaceae</taxon>
        <taxon>Puniceicoccus</taxon>
    </lineage>
</organism>
<dbReference type="RefSeq" id="WP_185693293.1">
    <property type="nucleotide sequence ID" value="NZ_JACHVA010000101.1"/>
</dbReference>
<gene>
    <name evidence="1" type="ORF">H5P30_12665</name>
</gene>
<protein>
    <submittedName>
        <fullName evidence="1">Uncharacterized protein</fullName>
    </submittedName>
</protein>
<evidence type="ECO:0000313" key="1">
    <source>
        <dbReference type="EMBL" id="MBC2602627.1"/>
    </source>
</evidence>
<name>A0A7X1AZ77_9BACT</name>